<organism evidence="1">
    <name type="scientific">marine sediment metagenome</name>
    <dbReference type="NCBI Taxonomy" id="412755"/>
    <lineage>
        <taxon>unclassified sequences</taxon>
        <taxon>metagenomes</taxon>
        <taxon>ecological metagenomes</taxon>
    </lineage>
</organism>
<proteinExistence type="predicted"/>
<comment type="caution">
    <text evidence="1">The sequence shown here is derived from an EMBL/GenBank/DDBJ whole genome shotgun (WGS) entry which is preliminary data.</text>
</comment>
<reference evidence="1" key="1">
    <citation type="journal article" date="2015" name="Nature">
        <title>Complex archaea that bridge the gap between prokaryotes and eukaryotes.</title>
        <authorList>
            <person name="Spang A."/>
            <person name="Saw J.H."/>
            <person name="Jorgensen S.L."/>
            <person name="Zaremba-Niedzwiedzka K."/>
            <person name="Martijn J."/>
            <person name="Lind A.E."/>
            <person name="van Eijk R."/>
            <person name="Schleper C."/>
            <person name="Guy L."/>
            <person name="Ettema T.J."/>
        </authorList>
    </citation>
    <scope>NUCLEOTIDE SEQUENCE</scope>
</reference>
<accession>A0A0F8Y4E4</accession>
<dbReference type="AlphaFoldDB" id="A0A0F8Y4E4"/>
<dbReference type="EMBL" id="LAZR01055468">
    <property type="protein sequence ID" value="KKK76292.1"/>
    <property type="molecule type" value="Genomic_DNA"/>
</dbReference>
<feature type="non-terminal residue" evidence="1">
    <location>
        <position position="1"/>
    </location>
</feature>
<name>A0A0F8Y4E4_9ZZZZ</name>
<gene>
    <name evidence="1" type="ORF">LCGC14_2865160</name>
</gene>
<sequence>REEIMRLVRDMRKQNCVKSAVSVKVPIPKL</sequence>
<evidence type="ECO:0000313" key="1">
    <source>
        <dbReference type="EMBL" id="KKK76292.1"/>
    </source>
</evidence>
<protein>
    <submittedName>
        <fullName evidence="1">Uncharacterized protein</fullName>
    </submittedName>
</protein>